<feature type="domain" description="HTH LytTR-type" evidence="3">
    <location>
        <begin position="128"/>
        <end position="199"/>
    </location>
</feature>
<dbReference type="EMBL" id="FNFO01000002">
    <property type="protein sequence ID" value="SDK31691.1"/>
    <property type="molecule type" value="Genomic_DNA"/>
</dbReference>
<dbReference type="SUPFAM" id="SSF52172">
    <property type="entry name" value="CheY-like"/>
    <property type="match status" value="1"/>
</dbReference>
<dbReference type="PROSITE" id="PS50930">
    <property type="entry name" value="HTH_LYTTR"/>
    <property type="match status" value="1"/>
</dbReference>
<organism evidence="4 5">
    <name type="scientific">Catalinimonas alkaloidigena</name>
    <dbReference type="NCBI Taxonomy" id="1075417"/>
    <lineage>
        <taxon>Bacteria</taxon>
        <taxon>Pseudomonadati</taxon>
        <taxon>Bacteroidota</taxon>
        <taxon>Cytophagia</taxon>
        <taxon>Cytophagales</taxon>
        <taxon>Catalimonadaceae</taxon>
        <taxon>Catalinimonas</taxon>
    </lineage>
</organism>
<dbReference type="InterPro" id="IPR007492">
    <property type="entry name" value="LytTR_DNA-bd_dom"/>
</dbReference>
<reference evidence="4 5" key="1">
    <citation type="submission" date="2016-10" db="EMBL/GenBank/DDBJ databases">
        <authorList>
            <person name="de Groot N.N."/>
        </authorList>
    </citation>
    <scope>NUCLEOTIDE SEQUENCE [LARGE SCALE GENOMIC DNA]</scope>
    <source>
        <strain evidence="4 5">DSM 25186</strain>
    </source>
</reference>
<dbReference type="GO" id="GO:0000156">
    <property type="term" value="F:phosphorelay response regulator activity"/>
    <property type="evidence" value="ECO:0007669"/>
    <property type="project" value="InterPro"/>
</dbReference>
<feature type="domain" description="Response regulatory" evidence="2">
    <location>
        <begin position="2"/>
        <end position="113"/>
    </location>
</feature>
<evidence type="ECO:0000313" key="4">
    <source>
        <dbReference type="EMBL" id="SDK31691.1"/>
    </source>
</evidence>
<dbReference type="Gene3D" id="3.40.50.2300">
    <property type="match status" value="1"/>
</dbReference>
<dbReference type="InterPro" id="IPR046947">
    <property type="entry name" value="LytR-like"/>
</dbReference>
<dbReference type="OrthoDB" id="1646880at2"/>
<dbReference type="Pfam" id="PF04397">
    <property type="entry name" value="LytTR"/>
    <property type="match status" value="1"/>
</dbReference>
<dbReference type="GO" id="GO:0003677">
    <property type="term" value="F:DNA binding"/>
    <property type="evidence" value="ECO:0007669"/>
    <property type="project" value="UniProtKB-KW"/>
</dbReference>
<evidence type="ECO:0000256" key="1">
    <source>
        <dbReference type="PROSITE-ProRule" id="PRU00169"/>
    </source>
</evidence>
<dbReference type="RefSeq" id="WP_089680077.1">
    <property type="nucleotide sequence ID" value="NZ_FNFO01000002.1"/>
</dbReference>
<evidence type="ECO:0000313" key="5">
    <source>
        <dbReference type="Proteomes" id="UP000198510"/>
    </source>
</evidence>
<evidence type="ECO:0000259" key="2">
    <source>
        <dbReference type="PROSITE" id="PS50110"/>
    </source>
</evidence>
<evidence type="ECO:0000259" key="3">
    <source>
        <dbReference type="PROSITE" id="PS50930"/>
    </source>
</evidence>
<dbReference type="STRING" id="1075417.SAMN05421823_102430"/>
<name>A0A1G9AWK2_9BACT</name>
<dbReference type="Pfam" id="PF00072">
    <property type="entry name" value="Response_reg"/>
    <property type="match status" value="1"/>
</dbReference>
<dbReference type="InterPro" id="IPR001789">
    <property type="entry name" value="Sig_transdc_resp-reg_receiver"/>
</dbReference>
<dbReference type="SMART" id="SM00448">
    <property type="entry name" value="REC"/>
    <property type="match status" value="1"/>
</dbReference>
<keyword evidence="4" id="KW-0238">DNA-binding</keyword>
<dbReference type="Gene3D" id="2.40.50.1020">
    <property type="entry name" value="LytTr DNA-binding domain"/>
    <property type="match status" value="1"/>
</dbReference>
<dbReference type="InterPro" id="IPR011006">
    <property type="entry name" value="CheY-like_superfamily"/>
</dbReference>
<keyword evidence="1" id="KW-0597">Phosphoprotein</keyword>
<dbReference type="PANTHER" id="PTHR37299:SF1">
    <property type="entry name" value="STAGE 0 SPORULATION PROTEIN A HOMOLOG"/>
    <property type="match status" value="1"/>
</dbReference>
<dbReference type="SMART" id="SM00850">
    <property type="entry name" value="LytTR"/>
    <property type="match status" value="1"/>
</dbReference>
<dbReference type="PROSITE" id="PS50110">
    <property type="entry name" value="RESPONSE_REGULATORY"/>
    <property type="match status" value="1"/>
</dbReference>
<feature type="modified residue" description="4-aspartylphosphate" evidence="1">
    <location>
        <position position="53"/>
    </location>
</feature>
<keyword evidence="5" id="KW-1185">Reference proteome</keyword>
<protein>
    <submittedName>
        <fullName evidence="4">DNA-binding response regulator, LytR/AlgR family</fullName>
    </submittedName>
</protein>
<dbReference type="Proteomes" id="UP000198510">
    <property type="component" value="Unassembled WGS sequence"/>
</dbReference>
<accession>A0A1G9AWK2</accession>
<dbReference type="PANTHER" id="PTHR37299">
    <property type="entry name" value="TRANSCRIPTIONAL REGULATOR-RELATED"/>
    <property type="match status" value="1"/>
</dbReference>
<dbReference type="AlphaFoldDB" id="A0A1G9AWK2"/>
<proteinExistence type="predicted"/>
<gene>
    <name evidence="4" type="ORF">SAMN05421823_102430</name>
</gene>
<sequence>MKAIALDDEPQALEIIRAFAAKVPFLTLEAAFTNAFSAMDHLRQAPADLLFLDIKMPDISGLDFLRSLPQRPLVIFTTAYSEHAVTSYDLDAVDYLLKPFALSRFLKACHKAEALYQLRHPTATHVFVKSGYEQIRVELDEILYLEGAGNYVVFVLTEHRKIASRLTMQEALELLPTDQFVRIHRSYVVACDKIDRLDRHDVQVGTQVLPIGANFREELLTQVGK</sequence>